<protein>
    <submittedName>
        <fullName evidence="2">Uncharacterized protein</fullName>
    </submittedName>
</protein>
<evidence type="ECO:0000313" key="2">
    <source>
        <dbReference type="EMBL" id="MFC3863016.1"/>
    </source>
</evidence>
<accession>A0ABV8ACK2</accession>
<comment type="caution">
    <text evidence="2">The sequence shown here is derived from an EMBL/GenBank/DDBJ whole genome shotgun (WGS) entry which is preliminary data.</text>
</comment>
<sequence length="157" mass="16982">MILSERLATAPEDLTSPHTVFDLPDLNVGFVVTTYPQPDNEGTAIVLTYLDRIPLDENSHLAELRLPLTPEAVHETLMQVECLAAHACPESPGHQAIRNLLMAVREATVVPCLIRGDDALMTTAPALRLRPDCRLLMPPGAPGEESQEGKASKDQAG</sequence>
<feature type="region of interest" description="Disordered" evidence="1">
    <location>
        <begin position="135"/>
        <end position="157"/>
    </location>
</feature>
<organism evidence="2 3">
    <name type="scientific">Deinococcus antarcticus</name>
    <dbReference type="NCBI Taxonomy" id="1298767"/>
    <lineage>
        <taxon>Bacteria</taxon>
        <taxon>Thermotogati</taxon>
        <taxon>Deinococcota</taxon>
        <taxon>Deinococci</taxon>
        <taxon>Deinococcales</taxon>
        <taxon>Deinococcaceae</taxon>
        <taxon>Deinococcus</taxon>
    </lineage>
</organism>
<proteinExistence type="predicted"/>
<dbReference type="Proteomes" id="UP001595748">
    <property type="component" value="Unassembled WGS sequence"/>
</dbReference>
<gene>
    <name evidence="2" type="ORF">ACFOPQ_19825</name>
</gene>
<name>A0ABV8ACK2_9DEIO</name>
<dbReference type="RefSeq" id="WP_380080953.1">
    <property type="nucleotide sequence ID" value="NZ_JBHRZF010000222.1"/>
</dbReference>
<keyword evidence="3" id="KW-1185">Reference proteome</keyword>
<evidence type="ECO:0000313" key="3">
    <source>
        <dbReference type="Proteomes" id="UP001595748"/>
    </source>
</evidence>
<reference evidence="3" key="1">
    <citation type="journal article" date="2019" name="Int. J. Syst. Evol. Microbiol.">
        <title>The Global Catalogue of Microorganisms (GCM) 10K type strain sequencing project: providing services to taxonomists for standard genome sequencing and annotation.</title>
        <authorList>
            <consortium name="The Broad Institute Genomics Platform"/>
            <consortium name="The Broad Institute Genome Sequencing Center for Infectious Disease"/>
            <person name="Wu L."/>
            <person name="Ma J."/>
        </authorList>
    </citation>
    <scope>NUCLEOTIDE SEQUENCE [LARGE SCALE GENOMIC DNA]</scope>
    <source>
        <strain evidence="3">CCTCC AB 2013263</strain>
    </source>
</reference>
<feature type="compositionally biased region" description="Basic and acidic residues" evidence="1">
    <location>
        <begin position="147"/>
        <end position="157"/>
    </location>
</feature>
<evidence type="ECO:0000256" key="1">
    <source>
        <dbReference type="SAM" id="MobiDB-lite"/>
    </source>
</evidence>
<dbReference type="EMBL" id="JBHRZF010000222">
    <property type="protein sequence ID" value="MFC3863016.1"/>
    <property type="molecule type" value="Genomic_DNA"/>
</dbReference>